<evidence type="ECO:0000256" key="1">
    <source>
        <dbReference type="SAM" id="MobiDB-lite"/>
    </source>
</evidence>
<dbReference type="RefSeq" id="XP_009493503.1">
    <property type="nucleotide sequence ID" value="XM_009495228.1"/>
</dbReference>
<name>A0A058ZBX2_FONAL</name>
<dbReference type="GeneID" id="20526060"/>
<organism evidence="2">
    <name type="scientific">Fonticula alba</name>
    <name type="common">Slime mold</name>
    <dbReference type="NCBI Taxonomy" id="691883"/>
    <lineage>
        <taxon>Eukaryota</taxon>
        <taxon>Rotosphaerida</taxon>
        <taxon>Fonticulaceae</taxon>
        <taxon>Fonticula</taxon>
    </lineage>
</organism>
<dbReference type="OrthoDB" id="2162860at2759"/>
<keyword evidence="3" id="KW-1185">Reference proteome</keyword>
<accession>A0A058ZBX2</accession>
<gene>
    <name evidence="2" type="ORF">H696_01335</name>
</gene>
<evidence type="ECO:0008006" key="4">
    <source>
        <dbReference type="Google" id="ProtNLM"/>
    </source>
</evidence>
<sequence length="509" mass="56442">MVLDFMNKGTVPVESDLNAFFGGYDQHSRFDRANMLALAAVVVSFGVLAENPAWELGARLMALDKELEMPFDRHMAKYKVSGILDDELDMVIRDALAIEPFMPFFVGASYFVRCCIPLLGLMNDYWDIEKMKKKLQRDSFSLTVWSQSYKPLRSVGWRPVAFTNLASINLLHYAIRQVGIEPHPVAATAGPEYPMYERPAGVQVVWVDTPAAAEAFCAMLHRQGGISALDTESIPNAQSKVPALVQVCLTPLPAEALGRLTWHGVAAALRRSVVFLFSMAKHPDLATACLREYLTVHDQHRSWVNLVYNYSSDVVPLASYLQMPGDMPSFIDLADHPTQPSDNKKPSTQHRPSLGGYPADIPPEYAGHMHTVPAPLRDWGHPFPGISDSKGLKGLKGMVAFCFGVLLDSSWTMADWSLWKEDMHPAQVDYAVNDAVVLVELFLRYRAAYQQKHLADGQRNRPTREQQDRRPGAPASGQHGGGQRAGRDNASGRGGHRRPQPAAGQRSPQ</sequence>
<evidence type="ECO:0000313" key="3">
    <source>
        <dbReference type="Proteomes" id="UP000030693"/>
    </source>
</evidence>
<dbReference type="SUPFAM" id="SSF53098">
    <property type="entry name" value="Ribonuclease H-like"/>
    <property type="match status" value="1"/>
</dbReference>
<evidence type="ECO:0000313" key="2">
    <source>
        <dbReference type="EMBL" id="KCV71925.1"/>
    </source>
</evidence>
<feature type="region of interest" description="Disordered" evidence="1">
    <location>
        <begin position="453"/>
        <end position="509"/>
    </location>
</feature>
<feature type="compositionally biased region" description="Basic and acidic residues" evidence="1">
    <location>
        <begin position="453"/>
        <end position="471"/>
    </location>
</feature>
<dbReference type="InterPro" id="IPR036397">
    <property type="entry name" value="RNaseH_sf"/>
</dbReference>
<reference evidence="2" key="1">
    <citation type="submission" date="2013-04" db="EMBL/GenBank/DDBJ databases">
        <title>The Genome Sequence of Fonticula alba ATCC 38817.</title>
        <authorList>
            <consortium name="The Broad Institute Genomics Platform"/>
            <person name="Russ C."/>
            <person name="Cuomo C."/>
            <person name="Burger G."/>
            <person name="Gray M.W."/>
            <person name="Holland P.W.H."/>
            <person name="King N."/>
            <person name="Lang F.B.F."/>
            <person name="Roger A.J."/>
            <person name="Ruiz-Trillo I."/>
            <person name="Brown M."/>
            <person name="Walker B."/>
            <person name="Young S."/>
            <person name="Zeng Q."/>
            <person name="Gargeya S."/>
            <person name="Fitzgerald M."/>
            <person name="Haas B."/>
            <person name="Abouelleil A."/>
            <person name="Allen A.W."/>
            <person name="Alvarado L."/>
            <person name="Arachchi H.M."/>
            <person name="Berlin A.M."/>
            <person name="Chapman S.B."/>
            <person name="Gainer-Dewar J."/>
            <person name="Goldberg J."/>
            <person name="Griggs A."/>
            <person name="Gujja S."/>
            <person name="Hansen M."/>
            <person name="Howarth C."/>
            <person name="Imamovic A."/>
            <person name="Ireland A."/>
            <person name="Larimer J."/>
            <person name="McCowan C."/>
            <person name="Murphy C."/>
            <person name="Pearson M."/>
            <person name="Poon T.W."/>
            <person name="Priest M."/>
            <person name="Roberts A."/>
            <person name="Saif S."/>
            <person name="Shea T."/>
            <person name="Sisk P."/>
            <person name="Sykes S."/>
            <person name="Wortman J."/>
            <person name="Nusbaum C."/>
            <person name="Birren B."/>
        </authorList>
    </citation>
    <scope>NUCLEOTIDE SEQUENCE [LARGE SCALE GENOMIC DNA]</scope>
    <source>
        <strain evidence="2">ATCC 38817</strain>
    </source>
</reference>
<proteinExistence type="predicted"/>
<dbReference type="EMBL" id="KB932202">
    <property type="protein sequence ID" value="KCV71925.1"/>
    <property type="molecule type" value="Genomic_DNA"/>
</dbReference>
<feature type="region of interest" description="Disordered" evidence="1">
    <location>
        <begin position="331"/>
        <end position="357"/>
    </location>
</feature>
<dbReference type="AlphaFoldDB" id="A0A058ZBX2"/>
<protein>
    <recommendedName>
        <fullName evidence="4">3'-5' exonuclease domain-containing protein</fullName>
    </recommendedName>
</protein>
<dbReference type="Gene3D" id="3.30.420.10">
    <property type="entry name" value="Ribonuclease H-like superfamily/Ribonuclease H"/>
    <property type="match status" value="1"/>
</dbReference>
<dbReference type="Proteomes" id="UP000030693">
    <property type="component" value="Unassembled WGS sequence"/>
</dbReference>
<dbReference type="GO" id="GO:0003676">
    <property type="term" value="F:nucleic acid binding"/>
    <property type="evidence" value="ECO:0007669"/>
    <property type="project" value="InterPro"/>
</dbReference>
<dbReference type="InterPro" id="IPR012337">
    <property type="entry name" value="RNaseH-like_sf"/>
</dbReference>